<reference evidence="8" key="1">
    <citation type="submission" date="2016-10" db="EMBL/GenBank/DDBJ databases">
        <authorList>
            <person name="Varghese N."/>
            <person name="Submissions S."/>
        </authorList>
    </citation>
    <scope>NUCLEOTIDE SEQUENCE [LARGE SCALE GENOMIC DNA]</scope>
    <source>
        <strain evidence="8">CGMCC 4.6825</strain>
    </source>
</reference>
<accession>A0A1H9R4A6</accession>
<dbReference type="EMBL" id="FOGO01000003">
    <property type="protein sequence ID" value="SER67566.1"/>
    <property type="molecule type" value="Genomic_DNA"/>
</dbReference>
<feature type="region of interest" description="Disordered" evidence="5">
    <location>
        <begin position="1"/>
        <end position="26"/>
    </location>
</feature>
<dbReference type="SUPFAM" id="SSF88946">
    <property type="entry name" value="Sigma2 domain of RNA polymerase sigma factors"/>
    <property type="match status" value="1"/>
</dbReference>
<evidence type="ECO:0000313" key="7">
    <source>
        <dbReference type="EMBL" id="SER67566.1"/>
    </source>
</evidence>
<dbReference type="PANTHER" id="PTHR30385">
    <property type="entry name" value="SIGMA FACTOR F FLAGELLAR"/>
    <property type="match status" value="1"/>
</dbReference>
<dbReference type="InterPro" id="IPR014284">
    <property type="entry name" value="RNA_pol_sigma-70_dom"/>
</dbReference>
<evidence type="ECO:0000256" key="1">
    <source>
        <dbReference type="ARBA" id="ARBA00023015"/>
    </source>
</evidence>
<dbReference type="InterPro" id="IPR007627">
    <property type="entry name" value="RNA_pol_sigma70_r2"/>
</dbReference>
<dbReference type="GO" id="GO:0016987">
    <property type="term" value="F:sigma factor activity"/>
    <property type="evidence" value="ECO:0007669"/>
    <property type="project" value="UniProtKB-KW"/>
</dbReference>
<dbReference type="Gene3D" id="1.20.140.160">
    <property type="match status" value="1"/>
</dbReference>
<dbReference type="InterPro" id="IPR014322">
    <property type="entry name" value="RNA_pol_sigma-B/F/G"/>
</dbReference>
<dbReference type="InterPro" id="IPR007630">
    <property type="entry name" value="RNA_pol_sigma70_r4"/>
</dbReference>
<keyword evidence="3" id="KW-0238">DNA-binding</keyword>
<dbReference type="InterPro" id="IPR000943">
    <property type="entry name" value="RNA_pol_sigma70"/>
</dbReference>
<dbReference type="GO" id="GO:0003677">
    <property type="term" value="F:DNA binding"/>
    <property type="evidence" value="ECO:0007669"/>
    <property type="project" value="UniProtKB-KW"/>
</dbReference>
<evidence type="ECO:0000256" key="4">
    <source>
        <dbReference type="ARBA" id="ARBA00023163"/>
    </source>
</evidence>
<proteinExistence type="predicted"/>
<dbReference type="Gene3D" id="1.20.120.1810">
    <property type="match status" value="1"/>
</dbReference>
<sequence>MTVTDSAVRGHTGSSGGTGLPVIESPSRVPAKDARALTKQFLARLDELEEGTDAYQYVRNTLIEMNLSLVRYAASRFSTRPEDLEDVVQVGTIGLIKAIERFQVSREVAFTTFAVPCIVGEIRRFFRDTTWAVHVPRRLQEAREQLARADEELRSRLDREPTVAELAALMSLPESEVIEARKAANGYTTTSLDAAVAGGADEGGRALADCIGGPDPAFELVEDFQTLAPLIAELEERDRILLHHRFVDELTQAEIGERLGVSQMHVSRLLSRLLTRLRAAMTQQPDRPGARSGPAAGARSSSSPQAPRPAPDTPPASADRDGRSSGTAGRPDAEPEEQELLGLRQAHERLLPGISLAALRWARANDERFPAAAGKRGAELLYRAAELTRWAESRPHAPVQRAAAAAGSAQGCRTA</sequence>
<dbReference type="InterPro" id="IPR013324">
    <property type="entry name" value="RNA_pol_sigma_r3/r4-like"/>
</dbReference>
<evidence type="ECO:0000256" key="2">
    <source>
        <dbReference type="ARBA" id="ARBA00023082"/>
    </source>
</evidence>
<dbReference type="PRINTS" id="PR00046">
    <property type="entry name" value="SIGMA70FCT"/>
</dbReference>
<gene>
    <name evidence="7" type="ORF">SAMN05421870_103305</name>
</gene>
<organism evidence="7 8">
    <name type="scientific">Streptomyces qinglanensis</name>
    <dbReference type="NCBI Taxonomy" id="943816"/>
    <lineage>
        <taxon>Bacteria</taxon>
        <taxon>Bacillati</taxon>
        <taxon>Actinomycetota</taxon>
        <taxon>Actinomycetes</taxon>
        <taxon>Kitasatosporales</taxon>
        <taxon>Streptomycetaceae</taxon>
        <taxon>Streptomyces</taxon>
    </lineage>
</organism>
<feature type="region of interest" description="Disordered" evidence="5">
    <location>
        <begin position="282"/>
        <end position="338"/>
    </location>
</feature>
<dbReference type="Pfam" id="PF04545">
    <property type="entry name" value="Sigma70_r4"/>
    <property type="match status" value="1"/>
</dbReference>
<evidence type="ECO:0000256" key="5">
    <source>
        <dbReference type="SAM" id="MobiDB-lite"/>
    </source>
</evidence>
<dbReference type="Proteomes" id="UP000182841">
    <property type="component" value="Unassembled WGS sequence"/>
</dbReference>
<dbReference type="SUPFAM" id="SSF88659">
    <property type="entry name" value="Sigma3 and sigma4 domains of RNA polymerase sigma factors"/>
    <property type="match status" value="2"/>
</dbReference>
<dbReference type="NCBIfam" id="TIGR02980">
    <property type="entry name" value="SigBFG"/>
    <property type="match status" value="1"/>
</dbReference>
<keyword evidence="8" id="KW-1185">Reference proteome</keyword>
<dbReference type="Pfam" id="PF04539">
    <property type="entry name" value="Sigma70_r3"/>
    <property type="match status" value="1"/>
</dbReference>
<feature type="compositionally biased region" description="Low complexity" evidence="5">
    <location>
        <begin position="290"/>
        <end position="305"/>
    </location>
</feature>
<dbReference type="PROSITE" id="PS00715">
    <property type="entry name" value="SIGMA70_1"/>
    <property type="match status" value="1"/>
</dbReference>
<dbReference type="AlphaFoldDB" id="A0A1H9R4A6"/>
<dbReference type="PANTHER" id="PTHR30385:SF4">
    <property type="entry name" value="RNA POLYMERASE SIGMA-E FACTOR"/>
    <property type="match status" value="1"/>
</dbReference>
<protein>
    <submittedName>
        <fullName evidence="7">RNA polymerase sigma-70 factor, sigma-B/F/G subfamily</fullName>
    </submittedName>
</protein>
<keyword evidence="1" id="KW-0805">Transcription regulation</keyword>
<evidence type="ECO:0000259" key="6">
    <source>
        <dbReference type="PROSITE" id="PS00715"/>
    </source>
</evidence>
<dbReference type="Pfam" id="PF04542">
    <property type="entry name" value="Sigma70_r2"/>
    <property type="match status" value="1"/>
</dbReference>
<dbReference type="GO" id="GO:0006352">
    <property type="term" value="P:DNA-templated transcription initiation"/>
    <property type="evidence" value="ECO:0007669"/>
    <property type="project" value="InterPro"/>
</dbReference>
<evidence type="ECO:0000313" key="8">
    <source>
        <dbReference type="Proteomes" id="UP000182841"/>
    </source>
</evidence>
<evidence type="ECO:0000256" key="3">
    <source>
        <dbReference type="ARBA" id="ARBA00023125"/>
    </source>
</evidence>
<feature type="domain" description="RNA polymerase sigma-70" evidence="6">
    <location>
        <begin position="86"/>
        <end position="99"/>
    </location>
</feature>
<dbReference type="InterPro" id="IPR013325">
    <property type="entry name" value="RNA_pol_sigma_r2"/>
</dbReference>
<name>A0A1H9R4A6_9ACTN</name>
<keyword evidence="2" id="KW-0731">Sigma factor</keyword>
<dbReference type="InterPro" id="IPR007624">
    <property type="entry name" value="RNA_pol_sigma70_r3"/>
</dbReference>
<keyword evidence="4" id="KW-0804">Transcription</keyword>
<dbReference type="NCBIfam" id="TIGR02937">
    <property type="entry name" value="sigma70-ECF"/>
    <property type="match status" value="1"/>
</dbReference>